<evidence type="ECO:0000259" key="2">
    <source>
        <dbReference type="Pfam" id="PF13439"/>
    </source>
</evidence>
<dbReference type="Gene3D" id="3.40.50.2000">
    <property type="entry name" value="Glycogen Phosphorylase B"/>
    <property type="match status" value="2"/>
</dbReference>
<evidence type="ECO:0008006" key="4">
    <source>
        <dbReference type="Google" id="ProtNLM"/>
    </source>
</evidence>
<dbReference type="EMBL" id="JNSK01000149">
    <property type="protein sequence ID" value="KGA13907.1"/>
    <property type="molecule type" value="Genomic_DNA"/>
</dbReference>
<sequence>MRIVHVANFYGPKSGGIRTTLHELGKGYKARGHEFTYIVPGNGFFCEESVFGKKITVPSIVLPFSGGYRIIRNNKDVKKLLITLKPDALEISDRFTLSGVGLWAKKRNIHTVVFSHETLTGLVKSHLRFSLRKFVDWHNARLASRFDHVIATTAFASREFEDIKVDNLVNIPLGVDLETFSPKLRNTQLRKELLKEQEVLLIHLGRMSSEKNPQNSILTLIELLKRGVNARLVYVGIGPMFAKLKQLAADHPVTFLGYIVDRKKLAEIMASADVSIAPGPIETFCLAALESLASGTPVVASATSAVGEFLMLDSRSPVGAIAENKPEAFADAIQNVLLRKNQDPNFSQNCHHQAENFPWSSTLMMMLRLHGAGREVTALRRNLRAA</sequence>
<dbReference type="GO" id="GO:0016757">
    <property type="term" value="F:glycosyltransferase activity"/>
    <property type="evidence" value="ECO:0007669"/>
    <property type="project" value="InterPro"/>
</dbReference>
<organism evidence="3">
    <name type="scientific">freshwater metagenome</name>
    <dbReference type="NCBI Taxonomy" id="449393"/>
    <lineage>
        <taxon>unclassified sequences</taxon>
        <taxon>metagenomes</taxon>
        <taxon>ecological metagenomes</taxon>
    </lineage>
</organism>
<comment type="caution">
    <text evidence="3">The sequence shown here is derived from an EMBL/GenBank/DDBJ whole genome shotgun (WGS) entry which is preliminary data.</text>
</comment>
<dbReference type="InterPro" id="IPR028098">
    <property type="entry name" value="Glyco_trans_4-like_N"/>
</dbReference>
<feature type="domain" description="Glycosyltransferase subfamily 4-like N-terminal" evidence="2">
    <location>
        <begin position="15"/>
        <end position="178"/>
    </location>
</feature>
<dbReference type="Pfam" id="PF13439">
    <property type="entry name" value="Glyco_transf_4"/>
    <property type="match status" value="1"/>
</dbReference>
<dbReference type="InterPro" id="IPR050194">
    <property type="entry name" value="Glycosyltransferase_grp1"/>
</dbReference>
<evidence type="ECO:0000313" key="3">
    <source>
        <dbReference type="EMBL" id="KGA13907.1"/>
    </source>
</evidence>
<dbReference type="Pfam" id="PF00534">
    <property type="entry name" value="Glycos_transf_1"/>
    <property type="match status" value="1"/>
</dbReference>
<protein>
    <recommendedName>
        <fullName evidence="4">Glycosyltransferase subfamily 4-like N-terminal domain-containing protein</fullName>
    </recommendedName>
</protein>
<dbReference type="PANTHER" id="PTHR45947:SF3">
    <property type="entry name" value="SULFOQUINOVOSYL TRANSFERASE SQD2"/>
    <property type="match status" value="1"/>
</dbReference>
<name>A0A094PS42_9ZZZZ</name>
<dbReference type="SUPFAM" id="SSF53756">
    <property type="entry name" value="UDP-Glycosyltransferase/glycogen phosphorylase"/>
    <property type="match status" value="1"/>
</dbReference>
<dbReference type="InterPro" id="IPR001296">
    <property type="entry name" value="Glyco_trans_1"/>
</dbReference>
<evidence type="ECO:0000259" key="1">
    <source>
        <dbReference type="Pfam" id="PF00534"/>
    </source>
</evidence>
<feature type="domain" description="Glycosyl transferase family 1" evidence="1">
    <location>
        <begin position="187"/>
        <end position="349"/>
    </location>
</feature>
<dbReference type="PANTHER" id="PTHR45947">
    <property type="entry name" value="SULFOQUINOVOSYL TRANSFERASE SQD2"/>
    <property type="match status" value="1"/>
</dbReference>
<accession>A0A094PS42</accession>
<reference evidence="3" key="1">
    <citation type="submission" date="2014-05" db="EMBL/GenBank/DDBJ databases">
        <title>Key roles for freshwater Actinobacteria revealed by deep metagenomic sequencing.</title>
        <authorList>
            <person name="Ghai R."/>
            <person name="Mizuno C.M."/>
            <person name="Picazo A."/>
            <person name="Camacho A."/>
            <person name="Rodriguez-Valera F."/>
        </authorList>
    </citation>
    <scope>NUCLEOTIDE SEQUENCE</scope>
</reference>
<gene>
    <name evidence="3" type="ORF">GM50_21220</name>
</gene>
<dbReference type="AlphaFoldDB" id="A0A094PS42"/>
<proteinExistence type="predicted"/>